<dbReference type="AlphaFoldDB" id="B4HZ38"/>
<dbReference type="HOGENOM" id="CLU_2429411_0_0_1"/>
<reference evidence="1 2" key="1">
    <citation type="journal article" date="2007" name="Nature">
        <title>Evolution of genes and genomes on the Drosophila phylogeny.</title>
        <authorList>
            <consortium name="Drosophila 12 Genomes Consortium"/>
            <person name="Clark A.G."/>
            <person name="Eisen M.B."/>
            <person name="Smith D.R."/>
            <person name="Bergman C.M."/>
            <person name="Oliver B."/>
            <person name="Markow T.A."/>
            <person name="Kaufman T.C."/>
            <person name="Kellis M."/>
            <person name="Gelbart W."/>
            <person name="Iyer V.N."/>
            <person name="Pollard D.A."/>
            <person name="Sackton T.B."/>
            <person name="Larracuente A.M."/>
            <person name="Singh N.D."/>
            <person name="Abad J.P."/>
            <person name="Abt D.N."/>
            <person name="Adryan B."/>
            <person name="Aguade M."/>
            <person name="Akashi H."/>
            <person name="Anderson W.W."/>
            <person name="Aquadro C.F."/>
            <person name="Ardell D.H."/>
            <person name="Arguello R."/>
            <person name="Artieri C.G."/>
            <person name="Barbash D.A."/>
            <person name="Barker D."/>
            <person name="Barsanti P."/>
            <person name="Batterham P."/>
            <person name="Batzoglou S."/>
            <person name="Begun D."/>
            <person name="Bhutkar A."/>
            <person name="Blanco E."/>
            <person name="Bosak S.A."/>
            <person name="Bradley R.K."/>
            <person name="Brand A.D."/>
            <person name="Brent M.R."/>
            <person name="Brooks A.N."/>
            <person name="Brown R.H."/>
            <person name="Butlin R.K."/>
            <person name="Caggese C."/>
            <person name="Calvi B.R."/>
            <person name="Bernardo de Carvalho A."/>
            <person name="Caspi A."/>
            <person name="Castrezana S."/>
            <person name="Celniker S.E."/>
            <person name="Chang J.L."/>
            <person name="Chapple C."/>
            <person name="Chatterji S."/>
            <person name="Chinwalla A."/>
            <person name="Civetta A."/>
            <person name="Clifton S.W."/>
            <person name="Comeron J.M."/>
            <person name="Costello J.C."/>
            <person name="Coyne J.A."/>
            <person name="Daub J."/>
            <person name="David R.G."/>
            <person name="Delcher A.L."/>
            <person name="Delehaunty K."/>
            <person name="Do C.B."/>
            <person name="Ebling H."/>
            <person name="Edwards K."/>
            <person name="Eickbush T."/>
            <person name="Evans J.D."/>
            <person name="Filipski A."/>
            <person name="Findeiss S."/>
            <person name="Freyhult E."/>
            <person name="Fulton L."/>
            <person name="Fulton R."/>
            <person name="Garcia A.C."/>
            <person name="Gardiner A."/>
            <person name="Garfield D.A."/>
            <person name="Garvin B.E."/>
            <person name="Gibson G."/>
            <person name="Gilbert D."/>
            <person name="Gnerre S."/>
            <person name="Godfrey J."/>
            <person name="Good R."/>
            <person name="Gotea V."/>
            <person name="Gravely B."/>
            <person name="Greenberg A.J."/>
            <person name="Griffiths-Jones S."/>
            <person name="Gross S."/>
            <person name="Guigo R."/>
            <person name="Gustafson E.A."/>
            <person name="Haerty W."/>
            <person name="Hahn M.W."/>
            <person name="Halligan D.L."/>
            <person name="Halpern A.L."/>
            <person name="Halter G.M."/>
            <person name="Han M.V."/>
            <person name="Heger A."/>
            <person name="Hillier L."/>
            <person name="Hinrichs A.S."/>
            <person name="Holmes I."/>
            <person name="Hoskins R.A."/>
            <person name="Hubisz M.J."/>
            <person name="Hultmark D."/>
            <person name="Huntley M.A."/>
            <person name="Jaffe D.B."/>
            <person name="Jagadeeshan S."/>
            <person name="Jeck W.R."/>
            <person name="Johnson J."/>
            <person name="Jones C.D."/>
            <person name="Jordan W.C."/>
            <person name="Karpen G.H."/>
            <person name="Kataoka E."/>
            <person name="Keightley P.D."/>
            <person name="Kheradpour P."/>
            <person name="Kirkness E.F."/>
            <person name="Koerich L.B."/>
            <person name="Kristiansen K."/>
            <person name="Kudrna D."/>
            <person name="Kulathinal R.J."/>
            <person name="Kumar S."/>
            <person name="Kwok R."/>
            <person name="Lander E."/>
            <person name="Langley C.H."/>
            <person name="Lapoint R."/>
            <person name="Lazzaro B.P."/>
            <person name="Lee S.J."/>
            <person name="Levesque L."/>
            <person name="Li R."/>
            <person name="Lin C.F."/>
            <person name="Lin M.F."/>
            <person name="Lindblad-Toh K."/>
            <person name="Llopart A."/>
            <person name="Long M."/>
            <person name="Low L."/>
            <person name="Lozovsky E."/>
            <person name="Lu J."/>
            <person name="Luo M."/>
            <person name="Machado C.A."/>
            <person name="Makalowski W."/>
            <person name="Marzo M."/>
            <person name="Matsuda M."/>
            <person name="Matzkin L."/>
            <person name="McAllister B."/>
            <person name="McBride C.S."/>
            <person name="McKernan B."/>
            <person name="McKernan K."/>
            <person name="Mendez-Lago M."/>
            <person name="Minx P."/>
            <person name="Mollenhauer M.U."/>
            <person name="Montooth K."/>
            <person name="Mount S.M."/>
            <person name="Mu X."/>
            <person name="Myers E."/>
            <person name="Negre B."/>
            <person name="Newfeld S."/>
            <person name="Nielsen R."/>
            <person name="Noor M.A."/>
            <person name="O'Grady P."/>
            <person name="Pachter L."/>
            <person name="Papaceit M."/>
            <person name="Parisi M.J."/>
            <person name="Parisi M."/>
            <person name="Parts L."/>
            <person name="Pedersen J.S."/>
            <person name="Pesole G."/>
            <person name="Phillippy A.M."/>
            <person name="Ponting C.P."/>
            <person name="Pop M."/>
            <person name="Porcelli D."/>
            <person name="Powell J.R."/>
            <person name="Prohaska S."/>
            <person name="Pruitt K."/>
            <person name="Puig M."/>
            <person name="Quesneville H."/>
            <person name="Ram K.R."/>
            <person name="Rand D."/>
            <person name="Rasmussen M.D."/>
            <person name="Reed L.K."/>
            <person name="Reenan R."/>
            <person name="Reily A."/>
            <person name="Remington K.A."/>
            <person name="Rieger T.T."/>
            <person name="Ritchie M.G."/>
            <person name="Robin C."/>
            <person name="Rogers Y.H."/>
            <person name="Rohde C."/>
            <person name="Rozas J."/>
            <person name="Rubenfield M.J."/>
            <person name="Ruiz A."/>
            <person name="Russo S."/>
            <person name="Salzberg S.L."/>
            <person name="Sanchez-Gracia A."/>
            <person name="Saranga D.J."/>
            <person name="Sato H."/>
            <person name="Schaeffer S.W."/>
            <person name="Schatz M.C."/>
            <person name="Schlenke T."/>
            <person name="Schwartz R."/>
            <person name="Segarra C."/>
            <person name="Singh R.S."/>
            <person name="Sirot L."/>
            <person name="Sirota M."/>
            <person name="Sisneros N.B."/>
            <person name="Smith C.D."/>
            <person name="Smith T.F."/>
            <person name="Spieth J."/>
            <person name="Stage D.E."/>
            <person name="Stark A."/>
            <person name="Stephan W."/>
            <person name="Strausberg R.L."/>
            <person name="Strempel S."/>
            <person name="Sturgill D."/>
            <person name="Sutton G."/>
            <person name="Sutton G.G."/>
            <person name="Tao W."/>
            <person name="Teichmann S."/>
            <person name="Tobari Y.N."/>
            <person name="Tomimura Y."/>
            <person name="Tsolas J.M."/>
            <person name="Valente V.L."/>
            <person name="Venter E."/>
            <person name="Venter J.C."/>
            <person name="Vicario S."/>
            <person name="Vieira F.G."/>
            <person name="Vilella A.J."/>
            <person name="Villasante A."/>
            <person name="Walenz B."/>
            <person name="Wang J."/>
            <person name="Wasserman M."/>
            <person name="Watts T."/>
            <person name="Wilson D."/>
            <person name="Wilson R.K."/>
            <person name="Wing R.A."/>
            <person name="Wolfner M.F."/>
            <person name="Wong A."/>
            <person name="Wong G.K."/>
            <person name="Wu C.I."/>
            <person name="Wu G."/>
            <person name="Yamamoto D."/>
            <person name="Yang H.P."/>
            <person name="Yang S.P."/>
            <person name="Yorke J.A."/>
            <person name="Yoshida K."/>
            <person name="Zdobnov E."/>
            <person name="Zhang P."/>
            <person name="Zhang Y."/>
            <person name="Zimin A.V."/>
            <person name="Baldwin J."/>
            <person name="Abdouelleil A."/>
            <person name="Abdulkadir J."/>
            <person name="Abebe A."/>
            <person name="Abera B."/>
            <person name="Abreu J."/>
            <person name="Acer S.C."/>
            <person name="Aftuck L."/>
            <person name="Alexander A."/>
            <person name="An P."/>
            <person name="Anderson E."/>
            <person name="Anderson S."/>
            <person name="Arachi H."/>
            <person name="Azer M."/>
            <person name="Bachantsang P."/>
            <person name="Barry A."/>
            <person name="Bayul T."/>
            <person name="Berlin A."/>
            <person name="Bessette D."/>
            <person name="Bloom T."/>
            <person name="Blye J."/>
            <person name="Boguslavskiy L."/>
            <person name="Bonnet C."/>
            <person name="Boukhgalter B."/>
            <person name="Bourzgui I."/>
            <person name="Brown A."/>
            <person name="Cahill P."/>
            <person name="Channer S."/>
            <person name="Cheshatsang Y."/>
            <person name="Chuda L."/>
            <person name="Citroen M."/>
            <person name="Collymore A."/>
            <person name="Cooke P."/>
            <person name="Costello M."/>
            <person name="D'Aco K."/>
            <person name="Daza R."/>
            <person name="De Haan G."/>
            <person name="DeGray S."/>
            <person name="DeMaso C."/>
            <person name="Dhargay N."/>
            <person name="Dooley K."/>
            <person name="Dooley E."/>
            <person name="Doricent M."/>
            <person name="Dorje P."/>
            <person name="Dorjee K."/>
            <person name="Dupes A."/>
            <person name="Elong R."/>
            <person name="Falk J."/>
            <person name="Farina A."/>
            <person name="Faro S."/>
            <person name="Ferguson D."/>
            <person name="Fisher S."/>
            <person name="Foley C.D."/>
            <person name="Franke A."/>
            <person name="Friedrich D."/>
            <person name="Gadbois L."/>
            <person name="Gearin G."/>
            <person name="Gearin C.R."/>
            <person name="Giannoukos G."/>
            <person name="Goode T."/>
            <person name="Graham J."/>
            <person name="Grandbois E."/>
            <person name="Grewal S."/>
            <person name="Gyaltsen K."/>
            <person name="Hafez N."/>
            <person name="Hagos B."/>
            <person name="Hall J."/>
            <person name="Henson C."/>
            <person name="Hollinger A."/>
            <person name="Honan T."/>
            <person name="Huard M.D."/>
            <person name="Hughes L."/>
            <person name="Hurhula B."/>
            <person name="Husby M.E."/>
            <person name="Kamat A."/>
            <person name="Kanga B."/>
            <person name="Kashin S."/>
            <person name="Khazanovich D."/>
            <person name="Kisner P."/>
            <person name="Lance K."/>
            <person name="Lara M."/>
            <person name="Lee W."/>
            <person name="Lennon N."/>
            <person name="Letendre F."/>
            <person name="LeVine R."/>
            <person name="Lipovsky A."/>
            <person name="Liu X."/>
            <person name="Liu J."/>
            <person name="Liu S."/>
            <person name="Lokyitsang T."/>
            <person name="Lokyitsang Y."/>
            <person name="Lubonja R."/>
            <person name="Lui A."/>
            <person name="MacDonald P."/>
            <person name="Magnisalis V."/>
            <person name="Maru K."/>
            <person name="Matthews C."/>
            <person name="McCusker W."/>
            <person name="McDonough S."/>
            <person name="Mehta T."/>
            <person name="Meldrim J."/>
            <person name="Meneus L."/>
            <person name="Mihai O."/>
            <person name="Mihalev A."/>
            <person name="Mihova T."/>
            <person name="Mittelman R."/>
            <person name="Mlenga V."/>
            <person name="Montmayeur A."/>
            <person name="Mulrain L."/>
            <person name="Navidi A."/>
            <person name="Naylor J."/>
            <person name="Negash T."/>
            <person name="Nguyen T."/>
            <person name="Nguyen N."/>
            <person name="Nicol R."/>
            <person name="Norbu C."/>
            <person name="Norbu N."/>
            <person name="Novod N."/>
            <person name="O'Neill B."/>
            <person name="Osman S."/>
            <person name="Markiewicz E."/>
            <person name="Oyono O.L."/>
            <person name="Patti C."/>
            <person name="Phunkhang P."/>
            <person name="Pierre F."/>
            <person name="Priest M."/>
            <person name="Raghuraman S."/>
            <person name="Rege F."/>
            <person name="Reyes R."/>
            <person name="Rise C."/>
            <person name="Rogov P."/>
            <person name="Ross K."/>
            <person name="Ryan E."/>
            <person name="Settipalli S."/>
            <person name="Shea T."/>
            <person name="Sherpa N."/>
            <person name="Shi L."/>
            <person name="Shih D."/>
            <person name="Sparrow T."/>
            <person name="Spaulding J."/>
            <person name="Stalker J."/>
            <person name="Stange-Thomann N."/>
            <person name="Stavropoulos S."/>
            <person name="Stone C."/>
            <person name="Strader C."/>
            <person name="Tesfaye S."/>
            <person name="Thomson T."/>
            <person name="Thoulutsang Y."/>
            <person name="Thoulutsang D."/>
            <person name="Topham K."/>
            <person name="Topping I."/>
            <person name="Tsamla T."/>
            <person name="Vassiliev H."/>
            <person name="Vo A."/>
            <person name="Wangchuk T."/>
            <person name="Wangdi T."/>
            <person name="Weiand M."/>
            <person name="Wilkinson J."/>
            <person name="Wilson A."/>
            <person name="Yadav S."/>
            <person name="Young G."/>
            <person name="Yu Q."/>
            <person name="Zembek L."/>
            <person name="Zhong D."/>
            <person name="Zimmer A."/>
            <person name="Zwirko Z."/>
            <person name="Jaffe D.B."/>
            <person name="Alvarez P."/>
            <person name="Brockman W."/>
            <person name="Butler J."/>
            <person name="Chin C."/>
            <person name="Gnerre S."/>
            <person name="Grabherr M."/>
            <person name="Kleber M."/>
            <person name="Mauceli E."/>
            <person name="MacCallum I."/>
        </authorList>
    </citation>
    <scope>NUCLEOTIDE SEQUENCE [LARGE SCALE GENOMIC DNA]</scope>
    <source>
        <strain evidence="2">Rob3c / Tucson 14021-0248.25</strain>
    </source>
</reference>
<protein>
    <submittedName>
        <fullName evidence="1">GM12272</fullName>
    </submittedName>
</protein>
<organism evidence="2">
    <name type="scientific">Drosophila sechellia</name>
    <name type="common">Fruit fly</name>
    <dbReference type="NCBI Taxonomy" id="7238"/>
    <lineage>
        <taxon>Eukaryota</taxon>
        <taxon>Metazoa</taxon>
        <taxon>Ecdysozoa</taxon>
        <taxon>Arthropoda</taxon>
        <taxon>Hexapoda</taxon>
        <taxon>Insecta</taxon>
        <taxon>Pterygota</taxon>
        <taxon>Neoptera</taxon>
        <taxon>Endopterygota</taxon>
        <taxon>Diptera</taxon>
        <taxon>Brachycera</taxon>
        <taxon>Muscomorpha</taxon>
        <taxon>Ephydroidea</taxon>
        <taxon>Drosophilidae</taxon>
        <taxon>Drosophila</taxon>
        <taxon>Sophophora</taxon>
    </lineage>
</organism>
<dbReference type="PhylomeDB" id="B4HZ38"/>
<keyword evidence="2" id="KW-1185">Reference proteome</keyword>
<evidence type="ECO:0000313" key="1">
    <source>
        <dbReference type="EMBL" id="EDW53295.1"/>
    </source>
</evidence>
<accession>B4HZ38</accession>
<dbReference type="EMBL" id="CH480819">
    <property type="protein sequence ID" value="EDW53295.1"/>
    <property type="molecule type" value="Genomic_DNA"/>
</dbReference>
<dbReference type="Proteomes" id="UP000001292">
    <property type="component" value="Unassembled WGS sequence"/>
</dbReference>
<proteinExistence type="predicted"/>
<dbReference type="OMA" id="ICLHHYS"/>
<gene>
    <name evidence="1" type="primary">Dsec\GM12272</name>
    <name evidence="1" type="ORF">Dsec_GM12272</name>
</gene>
<sequence length="91" mass="9181">MAMPMPSTRMTPRGAPVCPPICLHHYSPDSGPSQTLRQAKANGSRKLYGTCGGRGGCDGDGVCTTGNGDANEASGGTFSRPVNDVAIASVG</sequence>
<evidence type="ECO:0000313" key="2">
    <source>
        <dbReference type="Proteomes" id="UP000001292"/>
    </source>
</evidence>
<name>B4HZ38_DROSE</name>